<organism evidence="2 3">
    <name type="scientific">Reticulomyxa filosa</name>
    <dbReference type="NCBI Taxonomy" id="46433"/>
    <lineage>
        <taxon>Eukaryota</taxon>
        <taxon>Sar</taxon>
        <taxon>Rhizaria</taxon>
        <taxon>Retaria</taxon>
        <taxon>Foraminifera</taxon>
        <taxon>Monothalamids</taxon>
        <taxon>Reticulomyxidae</taxon>
        <taxon>Reticulomyxa</taxon>
    </lineage>
</organism>
<dbReference type="Proteomes" id="UP000023152">
    <property type="component" value="Unassembled WGS sequence"/>
</dbReference>
<sequence>MKTTYVVRISSMDRKLSSLATNIFLSSIIFFNIFVKLVHFHICLQTIHFNEKNPNELILNDKLLTILNELKILFHDDTHKQMGYPLQLHQICAILLYCKSYNIQFNICVMLYTFYINMKSETELYCGLKNVRLENIKEIKKDFISHVSTFDDIQVVKIAQRYLAVMYHSNMNVKFCLQSQKYINHKIDLNLICIELEILMKHLKYCLNLNNGTFKITMNKITKKK</sequence>
<dbReference type="OrthoDB" id="9990006at2759"/>
<protein>
    <submittedName>
        <fullName evidence="2">Uncharacterized protein</fullName>
    </submittedName>
</protein>
<proteinExistence type="predicted"/>
<gene>
    <name evidence="2" type="ORF">RFI_30134</name>
</gene>
<keyword evidence="1" id="KW-1133">Transmembrane helix</keyword>
<keyword evidence="3" id="KW-1185">Reference proteome</keyword>
<comment type="caution">
    <text evidence="2">The sequence shown here is derived from an EMBL/GenBank/DDBJ whole genome shotgun (WGS) entry which is preliminary data.</text>
</comment>
<dbReference type="AlphaFoldDB" id="X6LZA0"/>
<name>X6LZA0_RETFI</name>
<dbReference type="EMBL" id="ASPP01026317">
    <property type="protein sequence ID" value="ETO07258.1"/>
    <property type="molecule type" value="Genomic_DNA"/>
</dbReference>
<accession>X6LZA0</accession>
<evidence type="ECO:0000313" key="3">
    <source>
        <dbReference type="Proteomes" id="UP000023152"/>
    </source>
</evidence>
<keyword evidence="1" id="KW-0472">Membrane</keyword>
<evidence type="ECO:0000256" key="1">
    <source>
        <dbReference type="SAM" id="Phobius"/>
    </source>
</evidence>
<evidence type="ECO:0000313" key="2">
    <source>
        <dbReference type="EMBL" id="ETO07258.1"/>
    </source>
</evidence>
<reference evidence="2 3" key="1">
    <citation type="journal article" date="2013" name="Curr. Biol.">
        <title>The Genome of the Foraminiferan Reticulomyxa filosa.</title>
        <authorList>
            <person name="Glockner G."/>
            <person name="Hulsmann N."/>
            <person name="Schleicher M."/>
            <person name="Noegel A.A."/>
            <person name="Eichinger L."/>
            <person name="Gallinger C."/>
            <person name="Pawlowski J."/>
            <person name="Sierra R."/>
            <person name="Euteneuer U."/>
            <person name="Pillet L."/>
            <person name="Moustafa A."/>
            <person name="Platzer M."/>
            <person name="Groth M."/>
            <person name="Szafranski K."/>
            <person name="Schliwa M."/>
        </authorList>
    </citation>
    <scope>NUCLEOTIDE SEQUENCE [LARGE SCALE GENOMIC DNA]</scope>
</reference>
<feature type="transmembrane region" description="Helical" evidence="1">
    <location>
        <begin position="21"/>
        <end position="42"/>
    </location>
</feature>
<keyword evidence="1" id="KW-0812">Transmembrane</keyword>